<dbReference type="AlphaFoldDB" id="A0A8H7IG63"/>
<keyword evidence="5 8" id="KW-0326">Glycosidase</keyword>
<proteinExistence type="inferred from homology"/>
<dbReference type="GO" id="GO:0004553">
    <property type="term" value="F:hydrolase activity, hydrolyzing O-glycosyl compounds"/>
    <property type="evidence" value="ECO:0007669"/>
    <property type="project" value="InterPro"/>
</dbReference>
<evidence type="ECO:0000259" key="10">
    <source>
        <dbReference type="PROSITE" id="PS51164"/>
    </source>
</evidence>
<dbReference type="PROSITE" id="PS51164">
    <property type="entry name" value="CBM1_2"/>
    <property type="match status" value="1"/>
</dbReference>
<keyword evidence="4 8" id="KW-0119">Carbohydrate metabolism</keyword>
<dbReference type="PRINTS" id="PR00733">
    <property type="entry name" value="GLHYDRLASE6"/>
</dbReference>
<keyword evidence="1" id="KW-0732">Signal</keyword>
<dbReference type="GO" id="GO:0005576">
    <property type="term" value="C:extracellular region"/>
    <property type="evidence" value="ECO:0007669"/>
    <property type="project" value="InterPro"/>
</dbReference>
<protein>
    <recommendedName>
        <fullName evidence="8">Glucanase</fullName>
        <ecNumber evidence="8">3.2.1.-</ecNumber>
    </recommendedName>
</protein>
<feature type="region of interest" description="Disordered" evidence="9">
    <location>
        <begin position="110"/>
        <end position="134"/>
    </location>
</feature>
<dbReference type="SUPFAM" id="SSF51989">
    <property type="entry name" value="Glycosyl hydrolases family 6, cellulases"/>
    <property type="match status" value="1"/>
</dbReference>
<evidence type="ECO:0000256" key="1">
    <source>
        <dbReference type="ARBA" id="ARBA00022729"/>
    </source>
</evidence>
<reference evidence="11" key="1">
    <citation type="submission" date="2020-09" db="EMBL/GenBank/DDBJ databases">
        <title>Comparative genome analyses of four rice-infecting Rhizoctonia solani isolates reveal extensive enrichment of homogalacturonan modification genes.</title>
        <authorList>
            <person name="Lee D.-Y."/>
            <person name="Jeon J."/>
            <person name="Kim K.-T."/>
            <person name="Cheong K."/>
            <person name="Song H."/>
            <person name="Choi G."/>
            <person name="Ko J."/>
            <person name="Opiyo S.O."/>
            <person name="Zuo S."/>
            <person name="Madhav S."/>
            <person name="Lee Y.-H."/>
            <person name="Wang G.-L."/>
        </authorList>
    </citation>
    <scope>NUCLEOTIDE SEQUENCE</scope>
    <source>
        <strain evidence="11">AG1-IA B2</strain>
    </source>
</reference>
<feature type="domain" description="CBM1" evidence="10">
    <location>
        <begin position="57"/>
        <end position="93"/>
    </location>
</feature>
<evidence type="ECO:0000256" key="9">
    <source>
        <dbReference type="SAM" id="MobiDB-lite"/>
    </source>
</evidence>
<dbReference type="GO" id="GO:0030248">
    <property type="term" value="F:cellulose binding"/>
    <property type="evidence" value="ECO:0007669"/>
    <property type="project" value="InterPro"/>
</dbReference>
<evidence type="ECO:0000313" key="11">
    <source>
        <dbReference type="EMBL" id="KAF8758577.1"/>
    </source>
</evidence>
<dbReference type="SUPFAM" id="SSF57180">
    <property type="entry name" value="Cellulose-binding domain"/>
    <property type="match status" value="1"/>
</dbReference>
<evidence type="ECO:0000313" key="12">
    <source>
        <dbReference type="Proteomes" id="UP000614334"/>
    </source>
</evidence>
<dbReference type="PANTHER" id="PTHR34876:SF10">
    <property type="entry name" value="GLUCANASE"/>
    <property type="match status" value="1"/>
</dbReference>
<evidence type="ECO:0000256" key="3">
    <source>
        <dbReference type="ARBA" id="ARBA00023001"/>
    </source>
</evidence>
<accession>A0A8H7IG63</accession>
<dbReference type="PANTHER" id="PTHR34876">
    <property type="match status" value="1"/>
</dbReference>
<evidence type="ECO:0000256" key="5">
    <source>
        <dbReference type="ARBA" id="ARBA00023295"/>
    </source>
</evidence>
<dbReference type="Pfam" id="PF00734">
    <property type="entry name" value="CBM_1"/>
    <property type="match status" value="1"/>
</dbReference>
<dbReference type="GO" id="GO:0030245">
    <property type="term" value="P:cellulose catabolic process"/>
    <property type="evidence" value="ECO:0007669"/>
    <property type="project" value="UniProtKB-KW"/>
</dbReference>
<keyword evidence="3 8" id="KW-0136">Cellulose degradation</keyword>
<dbReference type="SMART" id="SM00236">
    <property type="entry name" value="fCBD"/>
    <property type="match status" value="1"/>
</dbReference>
<dbReference type="PROSITE" id="PS00562">
    <property type="entry name" value="CBM1_1"/>
    <property type="match status" value="1"/>
</dbReference>
<keyword evidence="6 8" id="KW-0624">Polysaccharide degradation</keyword>
<dbReference type="InterPro" id="IPR000254">
    <property type="entry name" value="CBD"/>
</dbReference>
<feature type="active site" description="Proton donor" evidence="7">
    <location>
        <position position="233"/>
    </location>
</feature>
<gene>
    <name evidence="11" type="ORF">RHS01_02497</name>
</gene>
<evidence type="ECO:0000256" key="8">
    <source>
        <dbReference type="RuleBase" id="RU361186"/>
    </source>
</evidence>
<dbReference type="InterPro" id="IPR035971">
    <property type="entry name" value="CBD_sf"/>
</dbReference>
<comment type="caution">
    <text evidence="11">The sequence shown here is derived from an EMBL/GenBank/DDBJ whole genome shotgun (WGS) entry which is preliminary data.</text>
</comment>
<dbReference type="InterPro" id="IPR001524">
    <property type="entry name" value="Glyco_hydro_6_CS"/>
</dbReference>
<dbReference type="PROSITE" id="PS00656">
    <property type="entry name" value="GLYCOSYL_HYDROL_F6_2"/>
    <property type="match status" value="1"/>
</dbReference>
<sequence>MSDNSSQAGLALVDIKTVGSFHQIPQVSRLSCSTSTCSSLFSLGSLAVAFLASGVVAQQPEWAQCGGINWTGGKTCASGLSCVKVNDYYYQCQKGSGNTPTTTAATTCTTATPANGGSTPPTTTSGGSTPPAPSAAKVANIPTFTWFDVRAKVPTLGEYLADADAKYKSTGKKQIVQIVVYDLPDRDCHAKASNGELSSANGGEALYKQYIDDIAAWITKYPQIRVVAVVEPDSLANLVTNLSDPRCSAAKEVYTRSTIYAIQKLSQPNIYLYLDAGHAGWLGWPANLPPAAQLFGDLLKSAGGSYRVRGLATNVSNYNAIVAASPDPAASPNPNYDEQHYISALIPYLQQYGFPPHFIVDQGRSGVQNIRDEWGNWCNIEGAGFGLRPGPSTVAGIDQVVWIKPGGESDGTSNTGAVRYDSTCGSTMPRSPLLRLVPGSRLTSLTSSRTPSPLSRGLLNMFSDYWLMAWFAPRLKKAGL</sequence>
<dbReference type="Gene3D" id="3.20.20.40">
    <property type="entry name" value="1, 4-beta cellobiohydrolase"/>
    <property type="match status" value="1"/>
</dbReference>
<feature type="compositionally biased region" description="Low complexity" evidence="9">
    <location>
        <begin position="110"/>
        <end position="129"/>
    </location>
</feature>
<dbReference type="InterPro" id="IPR036434">
    <property type="entry name" value="Beta_cellobiohydrolase_sf"/>
</dbReference>
<evidence type="ECO:0000256" key="4">
    <source>
        <dbReference type="ARBA" id="ARBA00023277"/>
    </source>
</evidence>
<name>A0A8H7IG63_9AGAM</name>
<keyword evidence="2 8" id="KW-0378">Hydrolase</keyword>
<evidence type="ECO:0000256" key="7">
    <source>
        <dbReference type="PROSITE-ProRule" id="PRU10057"/>
    </source>
</evidence>
<evidence type="ECO:0000256" key="2">
    <source>
        <dbReference type="ARBA" id="ARBA00022801"/>
    </source>
</evidence>
<dbReference type="EMBL" id="JACYCF010000003">
    <property type="protein sequence ID" value="KAF8758577.1"/>
    <property type="molecule type" value="Genomic_DNA"/>
</dbReference>
<dbReference type="InterPro" id="IPR016288">
    <property type="entry name" value="Beta_cellobiohydrolase"/>
</dbReference>
<dbReference type="EC" id="3.2.1.-" evidence="8"/>
<dbReference type="Proteomes" id="UP000614334">
    <property type="component" value="Unassembled WGS sequence"/>
</dbReference>
<comment type="similarity">
    <text evidence="8">Belongs to the glycosyl hydrolase family 6.</text>
</comment>
<dbReference type="Pfam" id="PF01341">
    <property type="entry name" value="Glyco_hydro_6"/>
    <property type="match status" value="1"/>
</dbReference>
<evidence type="ECO:0000256" key="6">
    <source>
        <dbReference type="ARBA" id="ARBA00023326"/>
    </source>
</evidence>
<organism evidence="11 12">
    <name type="scientific">Rhizoctonia solani</name>
    <dbReference type="NCBI Taxonomy" id="456999"/>
    <lineage>
        <taxon>Eukaryota</taxon>
        <taxon>Fungi</taxon>
        <taxon>Dikarya</taxon>
        <taxon>Basidiomycota</taxon>
        <taxon>Agaricomycotina</taxon>
        <taxon>Agaricomycetes</taxon>
        <taxon>Cantharellales</taxon>
        <taxon>Ceratobasidiaceae</taxon>
        <taxon>Rhizoctonia</taxon>
    </lineage>
</organism>